<dbReference type="Proteomes" id="UP000799779">
    <property type="component" value="Unassembled WGS sequence"/>
</dbReference>
<evidence type="ECO:0000313" key="2">
    <source>
        <dbReference type="EMBL" id="KAF2004504.1"/>
    </source>
</evidence>
<evidence type="ECO:0000313" key="3">
    <source>
        <dbReference type="Proteomes" id="UP000799779"/>
    </source>
</evidence>
<accession>A0A6A5WU87</accession>
<feature type="compositionally biased region" description="Basic residues" evidence="1">
    <location>
        <begin position="100"/>
        <end position="111"/>
    </location>
</feature>
<reference evidence="2" key="1">
    <citation type="journal article" date="2020" name="Stud. Mycol.">
        <title>101 Dothideomycetes genomes: a test case for predicting lifestyles and emergence of pathogens.</title>
        <authorList>
            <person name="Haridas S."/>
            <person name="Albert R."/>
            <person name="Binder M."/>
            <person name="Bloem J."/>
            <person name="Labutti K."/>
            <person name="Salamov A."/>
            <person name="Andreopoulos B."/>
            <person name="Baker S."/>
            <person name="Barry K."/>
            <person name="Bills G."/>
            <person name="Bluhm B."/>
            <person name="Cannon C."/>
            <person name="Castanera R."/>
            <person name="Culley D."/>
            <person name="Daum C."/>
            <person name="Ezra D."/>
            <person name="Gonzalez J."/>
            <person name="Henrissat B."/>
            <person name="Kuo A."/>
            <person name="Liang C."/>
            <person name="Lipzen A."/>
            <person name="Lutzoni F."/>
            <person name="Magnuson J."/>
            <person name="Mondo S."/>
            <person name="Nolan M."/>
            <person name="Ohm R."/>
            <person name="Pangilinan J."/>
            <person name="Park H.-J."/>
            <person name="Ramirez L."/>
            <person name="Alfaro M."/>
            <person name="Sun H."/>
            <person name="Tritt A."/>
            <person name="Yoshinaga Y."/>
            <person name="Zwiers L.-H."/>
            <person name="Turgeon B."/>
            <person name="Goodwin S."/>
            <person name="Spatafora J."/>
            <person name="Crous P."/>
            <person name="Grigoriev I."/>
        </authorList>
    </citation>
    <scope>NUCLEOTIDE SEQUENCE</scope>
    <source>
        <strain evidence="2">CBS 123094</strain>
    </source>
</reference>
<protein>
    <recommendedName>
        <fullName evidence="4">F-box domain-containing protein</fullName>
    </recommendedName>
</protein>
<name>A0A6A5WU87_9PLEO</name>
<dbReference type="OrthoDB" id="5279008at2759"/>
<evidence type="ECO:0008006" key="4">
    <source>
        <dbReference type="Google" id="ProtNLM"/>
    </source>
</evidence>
<sequence length="436" mass="49238">MAHLTELPAEIISSICDLLAIDDVHELRTVCKDMWRKTRYSLLAKTFRMVPVMMTRASLQGLLDLAEDPIICGVIKELQIVLVTYLSERKDSLPLGPQRRSQRRAYSRHMHSQNTMRTTGEDVALLAQVLTKLTALESISTTDRLDPINPPLKAQDVHADLGMWPPVANMQKQNGWEMIGTWQEQYAPCRKQNLAFNTHVIAVVMGALQRTGKKLKGSLNFVGCPFEIPLPKHPDSRRLSPTGTPASTFNETQITALDANFSQLTELSLATFAFGSQDHSVAPRGVGDMFSWFHAFVPVWSNVTTLTITGSKFNGEERILSDLSGSAKFFPKLRSFSLISIQVHGQHLLRFAQHHASTLEHLTVHRHIIGSNYRELMRLLTRNEMIKFRSINLKLGDSRIRDHDFHSLVGVHNSTLILEERSHEDFVEVCHAVLHM</sequence>
<proteinExistence type="predicted"/>
<gene>
    <name evidence="2" type="ORF">P154DRAFT_572163</name>
</gene>
<dbReference type="AlphaFoldDB" id="A0A6A5WU87"/>
<evidence type="ECO:0000256" key="1">
    <source>
        <dbReference type="SAM" id="MobiDB-lite"/>
    </source>
</evidence>
<dbReference type="EMBL" id="ML977567">
    <property type="protein sequence ID" value="KAF2004504.1"/>
    <property type="molecule type" value="Genomic_DNA"/>
</dbReference>
<feature type="region of interest" description="Disordered" evidence="1">
    <location>
        <begin position="94"/>
        <end position="113"/>
    </location>
</feature>
<organism evidence="2 3">
    <name type="scientific">Amniculicola lignicola CBS 123094</name>
    <dbReference type="NCBI Taxonomy" id="1392246"/>
    <lineage>
        <taxon>Eukaryota</taxon>
        <taxon>Fungi</taxon>
        <taxon>Dikarya</taxon>
        <taxon>Ascomycota</taxon>
        <taxon>Pezizomycotina</taxon>
        <taxon>Dothideomycetes</taxon>
        <taxon>Pleosporomycetidae</taxon>
        <taxon>Pleosporales</taxon>
        <taxon>Amniculicolaceae</taxon>
        <taxon>Amniculicola</taxon>
    </lineage>
</organism>
<keyword evidence="3" id="KW-1185">Reference proteome</keyword>